<dbReference type="AlphaFoldDB" id="A0A0X3PDD8"/>
<dbReference type="PANTHER" id="PTHR46202:SF1">
    <property type="entry name" value="DNA EXCISION REPAIR PROTEIN ERCC-8"/>
    <property type="match status" value="1"/>
</dbReference>
<keyword evidence="1" id="KW-0853">WD repeat</keyword>
<name>A0A0X3PDD8_SCHSO</name>
<evidence type="ECO:0000313" key="2">
    <source>
        <dbReference type="EMBL" id="JAP45226.1"/>
    </source>
</evidence>
<feature type="repeat" description="WD" evidence="1">
    <location>
        <begin position="421"/>
        <end position="454"/>
    </location>
</feature>
<accession>A0A0X3PDD8</accession>
<dbReference type="GO" id="GO:0006283">
    <property type="term" value="P:transcription-coupled nucleotide-excision repair"/>
    <property type="evidence" value="ECO:0007669"/>
    <property type="project" value="InterPro"/>
</dbReference>
<evidence type="ECO:0000256" key="1">
    <source>
        <dbReference type="PROSITE-ProRule" id="PRU00221"/>
    </source>
</evidence>
<organism evidence="2">
    <name type="scientific">Schistocephalus solidus</name>
    <name type="common">Tapeworm</name>
    <dbReference type="NCBI Taxonomy" id="70667"/>
    <lineage>
        <taxon>Eukaryota</taxon>
        <taxon>Metazoa</taxon>
        <taxon>Spiralia</taxon>
        <taxon>Lophotrochozoa</taxon>
        <taxon>Platyhelminthes</taxon>
        <taxon>Cestoda</taxon>
        <taxon>Eucestoda</taxon>
        <taxon>Diphyllobothriidea</taxon>
        <taxon>Diphyllobothriidae</taxon>
        <taxon>Schistocephalus</taxon>
    </lineage>
</organism>
<dbReference type="InterPro" id="IPR001680">
    <property type="entry name" value="WD40_rpt"/>
</dbReference>
<dbReference type="SMART" id="SM00320">
    <property type="entry name" value="WD40"/>
    <property type="match status" value="5"/>
</dbReference>
<dbReference type="GO" id="GO:0031464">
    <property type="term" value="C:Cul4A-RING E3 ubiquitin ligase complex"/>
    <property type="evidence" value="ECO:0007669"/>
    <property type="project" value="TreeGrafter"/>
</dbReference>
<dbReference type="GO" id="GO:0043161">
    <property type="term" value="P:proteasome-mediated ubiquitin-dependent protein catabolic process"/>
    <property type="evidence" value="ECO:0007669"/>
    <property type="project" value="TreeGrafter"/>
</dbReference>
<protein>
    <submittedName>
        <fullName evidence="2">DNA excision repair protein ERCC-8</fullName>
    </submittedName>
</protein>
<dbReference type="SUPFAM" id="SSF50978">
    <property type="entry name" value="WD40 repeat-like"/>
    <property type="match status" value="1"/>
</dbReference>
<dbReference type="EMBL" id="GEEE01017999">
    <property type="protein sequence ID" value="JAP45226.1"/>
    <property type="molecule type" value="Transcribed_RNA"/>
</dbReference>
<reference evidence="2" key="1">
    <citation type="submission" date="2016-01" db="EMBL/GenBank/DDBJ databases">
        <title>Reference transcriptome for the parasite Schistocephalus solidus: insights into the molecular evolution of parasitism.</title>
        <authorList>
            <person name="Hebert F.O."/>
            <person name="Grambauer S."/>
            <person name="Barber I."/>
            <person name="Landry C.R."/>
            <person name="Aubin-Horth N."/>
        </authorList>
    </citation>
    <scope>NUCLEOTIDE SEQUENCE</scope>
</reference>
<sequence>MDEFWKCECNLSTYATFISRLRENAVAQLDVNYSINFDPSQRTSSLDIALDDVECRYLLSSSVDGSLLLFDTGNPIYGDNGKLTFPKLARIDTIPDSLFTNLRRSPHSGLSPSNCVQWNPVDSGFFITTSIDKTLKIWDTNRLECVDLIETAESMSWAALSPIAVEHNLIAVALTQSCDRQAILVDPIIGAPALSLRGGHTESHLSQIVWSMRSSFVVITAGHDGRILFWDIRLPSKPIDSLDNTSAPGYSSFSHDAVAHNGPVLGVTHSPDGLHLISWGGTGLKSSATLRIWGLDANGRPCSLPPPNDSPQSTSFDGLASFTTCQPRSINFGVFSPCSMLPPISRRSGGDRTTNPTTSRLNEADAGATALLGSSVRMAVAAAGSSHSLWGATSAFVFVPVGLNLLVTMATAQEDFHQSLHKRHFSDVRSCVWNESRQEVYTAGMDNNLHVWSLFPDLIEDPTGLGTDDNEARV</sequence>
<dbReference type="InterPro" id="IPR015943">
    <property type="entry name" value="WD40/YVTN_repeat-like_dom_sf"/>
</dbReference>
<dbReference type="GO" id="GO:0000209">
    <property type="term" value="P:protein polyubiquitination"/>
    <property type="evidence" value="ECO:0007669"/>
    <property type="project" value="TreeGrafter"/>
</dbReference>
<proteinExistence type="predicted"/>
<dbReference type="PROSITE" id="PS50082">
    <property type="entry name" value="WD_REPEATS_2"/>
    <property type="match status" value="1"/>
</dbReference>
<dbReference type="PANTHER" id="PTHR46202">
    <property type="entry name" value="DNA EXCISION REPAIR PROTEIN ERCC-8"/>
    <property type="match status" value="1"/>
</dbReference>
<dbReference type="GO" id="GO:0000109">
    <property type="term" value="C:nucleotide-excision repair complex"/>
    <property type="evidence" value="ECO:0007669"/>
    <property type="project" value="TreeGrafter"/>
</dbReference>
<dbReference type="InterPro" id="IPR036322">
    <property type="entry name" value="WD40_repeat_dom_sf"/>
</dbReference>
<dbReference type="Gene3D" id="2.130.10.10">
    <property type="entry name" value="YVTN repeat-like/Quinoprotein amine dehydrogenase"/>
    <property type="match status" value="1"/>
</dbReference>
<dbReference type="InterPro" id="IPR042238">
    <property type="entry name" value="Rad28/ERCC8/Ckn1/ATCSA-1"/>
</dbReference>
<gene>
    <name evidence="2" type="primary">ERCC8</name>
    <name evidence="2" type="ORF">TR167057</name>
</gene>
<dbReference type="Pfam" id="PF00400">
    <property type="entry name" value="WD40"/>
    <property type="match status" value="3"/>
</dbReference>